<feature type="domain" description="Methyltransferase FkbM" evidence="1">
    <location>
        <begin position="2"/>
        <end position="150"/>
    </location>
</feature>
<dbReference type="Proteomes" id="UP000236333">
    <property type="component" value="Unassembled WGS sequence"/>
</dbReference>
<name>A0A2J7ZGE3_9CHLO</name>
<dbReference type="Gene3D" id="3.40.50.150">
    <property type="entry name" value="Vaccinia Virus protein VP39"/>
    <property type="match status" value="1"/>
</dbReference>
<dbReference type="PANTHER" id="PTHR34203:SF15">
    <property type="entry name" value="SLL1173 PROTEIN"/>
    <property type="match status" value="1"/>
</dbReference>
<evidence type="ECO:0000313" key="3">
    <source>
        <dbReference type="Proteomes" id="UP000236333"/>
    </source>
</evidence>
<feature type="non-terminal residue" evidence="2">
    <location>
        <position position="1"/>
    </location>
</feature>
<accession>A0A2J7ZGE3</accession>
<organism evidence="2 3">
    <name type="scientific">Tetrabaena socialis</name>
    <dbReference type="NCBI Taxonomy" id="47790"/>
    <lineage>
        <taxon>Eukaryota</taxon>
        <taxon>Viridiplantae</taxon>
        <taxon>Chlorophyta</taxon>
        <taxon>core chlorophytes</taxon>
        <taxon>Chlorophyceae</taxon>
        <taxon>CS clade</taxon>
        <taxon>Chlamydomonadales</taxon>
        <taxon>Tetrabaenaceae</taxon>
        <taxon>Tetrabaena</taxon>
    </lineage>
</organism>
<keyword evidence="3" id="KW-1185">Reference proteome</keyword>
<dbReference type="PANTHER" id="PTHR34203">
    <property type="entry name" value="METHYLTRANSFERASE, FKBM FAMILY PROTEIN"/>
    <property type="match status" value="1"/>
</dbReference>
<evidence type="ECO:0000313" key="2">
    <source>
        <dbReference type="EMBL" id="PNG99345.1"/>
    </source>
</evidence>
<reference evidence="2 3" key="1">
    <citation type="journal article" date="2017" name="Mol. Biol. Evol.">
        <title>The 4-celled Tetrabaena socialis nuclear genome reveals the essential components for genetic control of cell number at the origin of multicellularity in the volvocine lineage.</title>
        <authorList>
            <person name="Featherston J."/>
            <person name="Arakaki Y."/>
            <person name="Hanschen E.R."/>
            <person name="Ferris P.J."/>
            <person name="Michod R.E."/>
            <person name="Olson B.J.S.C."/>
            <person name="Nozaki H."/>
            <person name="Durand P.M."/>
        </authorList>
    </citation>
    <scope>NUCLEOTIDE SEQUENCE [LARGE SCALE GENOMIC DNA]</scope>
    <source>
        <strain evidence="2 3">NIES-571</strain>
    </source>
</reference>
<protein>
    <recommendedName>
        <fullName evidence="1">Methyltransferase FkbM domain-containing protein</fullName>
    </recommendedName>
</protein>
<dbReference type="InterPro" id="IPR029063">
    <property type="entry name" value="SAM-dependent_MTases_sf"/>
</dbReference>
<gene>
    <name evidence="2" type="ORF">TSOC_014880</name>
</gene>
<dbReference type="SUPFAM" id="SSF53335">
    <property type="entry name" value="S-adenosyl-L-methionine-dependent methyltransferases"/>
    <property type="match status" value="1"/>
</dbReference>
<dbReference type="InterPro" id="IPR052514">
    <property type="entry name" value="SAM-dependent_MTase"/>
</dbReference>
<dbReference type="Pfam" id="PF05050">
    <property type="entry name" value="Methyltransf_21"/>
    <property type="match status" value="1"/>
</dbReference>
<sequence length="206" mass="22840">ANVGYFTLAAGSAGCRTIAFEPQLIPRTMARASVALNGMGSHVTVHSCAIAAVAGKGFVGNGPGWGFNQVAISPINEGDTDLRPLSDFVESDVLLLKVDTEGFEDQVVAGSKEAFQKYIFHNVVMEVKQRDMPQRRHMLRQMMLDAGFKYAYNYLEDYDFLTFLQQGSHLGRVLTDITDIIRNSQYHVPLAAEDIWFTREKLAFVG</sequence>
<comment type="caution">
    <text evidence="2">The sequence shown here is derived from an EMBL/GenBank/DDBJ whole genome shotgun (WGS) entry which is preliminary data.</text>
</comment>
<dbReference type="InterPro" id="IPR006342">
    <property type="entry name" value="FkbM_mtfrase"/>
</dbReference>
<evidence type="ECO:0000259" key="1">
    <source>
        <dbReference type="Pfam" id="PF05050"/>
    </source>
</evidence>
<dbReference type="NCBIfam" id="TIGR01444">
    <property type="entry name" value="fkbM_fam"/>
    <property type="match status" value="1"/>
</dbReference>
<dbReference type="OrthoDB" id="540883at2759"/>
<proteinExistence type="predicted"/>
<dbReference type="EMBL" id="PGGS01003192">
    <property type="protein sequence ID" value="PNG99345.1"/>
    <property type="molecule type" value="Genomic_DNA"/>
</dbReference>
<dbReference type="AlphaFoldDB" id="A0A2J7ZGE3"/>